<dbReference type="RefSeq" id="XP_003663785.1">
    <property type="nucleotide sequence ID" value="XM_003663737.1"/>
</dbReference>
<evidence type="ECO:0000313" key="2">
    <source>
        <dbReference type="Proteomes" id="UP000007322"/>
    </source>
</evidence>
<accession>G2QGC6</accession>
<dbReference type="AlphaFoldDB" id="G2QGC6"/>
<proteinExistence type="predicted"/>
<dbReference type="EMBL" id="CP003005">
    <property type="protein sequence ID" value="AEO58540.1"/>
    <property type="molecule type" value="Genomic_DNA"/>
</dbReference>
<keyword evidence="2" id="KW-1185">Reference proteome</keyword>
<protein>
    <submittedName>
        <fullName evidence="1">Uncharacterized protein</fullName>
    </submittedName>
</protein>
<organism evidence="1 2">
    <name type="scientific">Thermothelomyces thermophilus (strain ATCC 42464 / BCRC 31852 / DSM 1799)</name>
    <name type="common">Sporotrichum thermophile</name>
    <dbReference type="NCBI Taxonomy" id="573729"/>
    <lineage>
        <taxon>Eukaryota</taxon>
        <taxon>Fungi</taxon>
        <taxon>Dikarya</taxon>
        <taxon>Ascomycota</taxon>
        <taxon>Pezizomycotina</taxon>
        <taxon>Sordariomycetes</taxon>
        <taxon>Sordariomycetidae</taxon>
        <taxon>Sordariales</taxon>
        <taxon>Chaetomiaceae</taxon>
        <taxon>Thermothelomyces</taxon>
    </lineage>
</organism>
<dbReference type="GeneID" id="11510135"/>
<dbReference type="KEGG" id="mtm:MYCTH_2127585"/>
<dbReference type="HOGENOM" id="CLU_131682_1_0_1"/>
<name>G2QGC6_THET4</name>
<sequence length="72" mass="8080">MSVCTPSPTYRAYSSASTRPIPMPINFGRSRAYRSSSPVKRAVYLVYIRNNPTLATITIILKGEDKEEEVVE</sequence>
<gene>
    <name evidence="1" type="ORF">MYCTH_2127585</name>
</gene>
<dbReference type="Proteomes" id="UP000007322">
    <property type="component" value="Chromosome 4"/>
</dbReference>
<reference evidence="1 2" key="1">
    <citation type="journal article" date="2011" name="Nat. Biotechnol.">
        <title>Comparative genomic analysis of the thermophilic biomass-degrading fungi Myceliophthora thermophila and Thielavia terrestris.</title>
        <authorList>
            <person name="Berka R.M."/>
            <person name="Grigoriev I.V."/>
            <person name="Otillar R."/>
            <person name="Salamov A."/>
            <person name="Grimwood J."/>
            <person name="Reid I."/>
            <person name="Ishmael N."/>
            <person name="John T."/>
            <person name="Darmond C."/>
            <person name="Moisan M.-C."/>
            <person name="Henrissat B."/>
            <person name="Coutinho P.M."/>
            <person name="Lombard V."/>
            <person name="Natvig D.O."/>
            <person name="Lindquist E."/>
            <person name="Schmutz J."/>
            <person name="Lucas S."/>
            <person name="Harris P."/>
            <person name="Powlowski J."/>
            <person name="Bellemare A."/>
            <person name="Taylor D."/>
            <person name="Butler G."/>
            <person name="de Vries R.P."/>
            <person name="Allijn I.E."/>
            <person name="van den Brink J."/>
            <person name="Ushinsky S."/>
            <person name="Storms R."/>
            <person name="Powell A.J."/>
            <person name="Paulsen I.T."/>
            <person name="Elbourne L.D.H."/>
            <person name="Baker S.E."/>
            <person name="Magnuson J."/>
            <person name="LaBoissiere S."/>
            <person name="Clutterbuck A.J."/>
            <person name="Martinez D."/>
            <person name="Wogulis M."/>
            <person name="de Leon A.L."/>
            <person name="Rey M.W."/>
            <person name="Tsang A."/>
        </authorList>
    </citation>
    <scope>NUCLEOTIDE SEQUENCE [LARGE SCALE GENOMIC DNA]</scope>
    <source>
        <strain evidence="2">ATCC 42464 / BCRC 31852 / DSM 1799</strain>
    </source>
</reference>
<dbReference type="InParanoid" id="G2QGC6"/>
<dbReference type="VEuPathDB" id="FungiDB:MYCTH_2127585"/>
<evidence type="ECO:0000313" key="1">
    <source>
        <dbReference type="EMBL" id="AEO58540.1"/>
    </source>
</evidence>